<dbReference type="RefSeq" id="XP_022586216.1">
    <property type="nucleotide sequence ID" value="XM_022728367.1"/>
</dbReference>
<reference evidence="2" key="1">
    <citation type="journal article" date="2017" name="Genome Biol.">
        <title>Comparative genomics reveals high biological diversity and specific adaptations in the industrially and medically important fungal genus Aspergillus.</title>
        <authorList>
            <person name="de Vries R.P."/>
            <person name="Riley R."/>
            <person name="Wiebenga A."/>
            <person name="Aguilar-Osorio G."/>
            <person name="Amillis S."/>
            <person name="Uchima C.A."/>
            <person name="Anderluh G."/>
            <person name="Asadollahi M."/>
            <person name="Askin M."/>
            <person name="Barry K."/>
            <person name="Battaglia E."/>
            <person name="Bayram O."/>
            <person name="Benocci T."/>
            <person name="Braus-Stromeyer S.A."/>
            <person name="Caldana C."/>
            <person name="Canovas D."/>
            <person name="Cerqueira G.C."/>
            <person name="Chen F."/>
            <person name="Chen W."/>
            <person name="Choi C."/>
            <person name="Clum A."/>
            <person name="Dos Santos R.A."/>
            <person name="Damasio A.R."/>
            <person name="Diallinas G."/>
            <person name="Emri T."/>
            <person name="Fekete E."/>
            <person name="Flipphi M."/>
            <person name="Freyberg S."/>
            <person name="Gallo A."/>
            <person name="Gournas C."/>
            <person name="Habgood R."/>
            <person name="Hainaut M."/>
            <person name="Harispe M.L."/>
            <person name="Henrissat B."/>
            <person name="Hilden K.S."/>
            <person name="Hope R."/>
            <person name="Hossain A."/>
            <person name="Karabika E."/>
            <person name="Karaffa L."/>
            <person name="Karanyi Z."/>
            <person name="Krasevec N."/>
            <person name="Kuo A."/>
            <person name="Kusch H."/>
            <person name="LaButti K."/>
            <person name="Lagendijk E.L."/>
            <person name="Lapidus A."/>
            <person name="Levasseur A."/>
            <person name="Lindquist E."/>
            <person name="Lipzen A."/>
            <person name="Logrieco A.F."/>
            <person name="MacCabe A."/>
            <person name="Maekelae M.R."/>
            <person name="Malavazi I."/>
            <person name="Melin P."/>
            <person name="Meyer V."/>
            <person name="Mielnichuk N."/>
            <person name="Miskei M."/>
            <person name="Molnar A.P."/>
            <person name="Mule G."/>
            <person name="Ngan C.Y."/>
            <person name="Orejas M."/>
            <person name="Orosz E."/>
            <person name="Ouedraogo J.P."/>
            <person name="Overkamp K.M."/>
            <person name="Park H.-S."/>
            <person name="Perrone G."/>
            <person name="Piumi F."/>
            <person name="Punt P.J."/>
            <person name="Ram A.F."/>
            <person name="Ramon A."/>
            <person name="Rauscher S."/>
            <person name="Record E."/>
            <person name="Riano-Pachon D.M."/>
            <person name="Robert V."/>
            <person name="Roehrig J."/>
            <person name="Ruller R."/>
            <person name="Salamov A."/>
            <person name="Salih N.S."/>
            <person name="Samson R.A."/>
            <person name="Sandor E."/>
            <person name="Sanguinetti M."/>
            <person name="Schuetze T."/>
            <person name="Sepcic K."/>
            <person name="Shelest E."/>
            <person name="Sherlock G."/>
            <person name="Sophianopoulou V."/>
            <person name="Squina F.M."/>
            <person name="Sun H."/>
            <person name="Susca A."/>
            <person name="Todd R.B."/>
            <person name="Tsang A."/>
            <person name="Unkles S.E."/>
            <person name="van de Wiele N."/>
            <person name="van Rossen-Uffink D."/>
            <person name="Oliveira J.V."/>
            <person name="Vesth T.C."/>
            <person name="Visser J."/>
            <person name="Yu J.-H."/>
            <person name="Zhou M."/>
            <person name="Andersen M.R."/>
            <person name="Archer D.B."/>
            <person name="Baker S.E."/>
            <person name="Benoit I."/>
            <person name="Brakhage A.A."/>
            <person name="Braus G.H."/>
            <person name="Fischer R."/>
            <person name="Frisvad J.C."/>
            <person name="Goldman G.H."/>
            <person name="Houbraken J."/>
            <person name="Oakley B."/>
            <person name="Pocsi I."/>
            <person name="Scazzocchio C."/>
            <person name="Seiboth B."/>
            <person name="vanKuyk P.A."/>
            <person name="Wortman J."/>
            <person name="Dyer P.S."/>
            <person name="Grigoriev I.V."/>
        </authorList>
    </citation>
    <scope>NUCLEOTIDE SEQUENCE [LARGE SCALE GENOMIC DNA]</scope>
    <source>
        <strain evidence="2">CBS 506.65</strain>
    </source>
</reference>
<proteinExistence type="predicted"/>
<dbReference type="VEuPathDB" id="FungiDB:ASPZODRAFT_453934"/>
<name>A0A1L9SX23_9EURO</name>
<dbReference type="GeneID" id="34614831"/>
<protein>
    <submittedName>
        <fullName evidence="1">Uncharacterized protein</fullName>
    </submittedName>
</protein>
<gene>
    <name evidence="1" type="ORF">ASPZODRAFT_453934</name>
</gene>
<sequence>MQCYSVSTARGLSYVKIHCCWCSSFGTIVLSALSGCAIPAPVPPSCLDDMLDGGPVRNTVSNLIHN</sequence>
<dbReference type="Proteomes" id="UP000184188">
    <property type="component" value="Unassembled WGS sequence"/>
</dbReference>
<accession>A0A1L9SX23</accession>
<dbReference type="EMBL" id="KV878336">
    <property type="protein sequence ID" value="OJJ51706.1"/>
    <property type="molecule type" value="Genomic_DNA"/>
</dbReference>
<dbReference type="AlphaFoldDB" id="A0A1L9SX23"/>
<keyword evidence="2" id="KW-1185">Reference proteome</keyword>
<evidence type="ECO:0000313" key="1">
    <source>
        <dbReference type="EMBL" id="OJJ51706.1"/>
    </source>
</evidence>
<evidence type="ECO:0000313" key="2">
    <source>
        <dbReference type="Proteomes" id="UP000184188"/>
    </source>
</evidence>
<organism evidence="1 2">
    <name type="scientific">Penicilliopsis zonata CBS 506.65</name>
    <dbReference type="NCBI Taxonomy" id="1073090"/>
    <lineage>
        <taxon>Eukaryota</taxon>
        <taxon>Fungi</taxon>
        <taxon>Dikarya</taxon>
        <taxon>Ascomycota</taxon>
        <taxon>Pezizomycotina</taxon>
        <taxon>Eurotiomycetes</taxon>
        <taxon>Eurotiomycetidae</taxon>
        <taxon>Eurotiales</taxon>
        <taxon>Aspergillaceae</taxon>
        <taxon>Penicilliopsis</taxon>
    </lineage>
</organism>